<dbReference type="PANTHER" id="PTHR43245:SF53">
    <property type="entry name" value="EPIMERASE-RELATED"/>
    <property type="match status" value="1"/>
</dbReference>
<dbReference type="EMBL" id="JBHTEY010000004">
    <property type="protein sequence ID" value="MFC7618138.1"/>
    <property type="molecule type" value="Genomic_DNA"/>
</dbReference>
<keyword evidence="3" id="KW-1185">Reference proteome</keyword>
<dbReference type="InterPro" id="IPR001509">
    <property type="entry name" value="Epimerase_deHydtase"/>
</dbReference>
<protein>
    <submittedName>
        <fullName evidence="2">SDR family NAD(P)-dependent oxidoreductase</fullName>
    </submittedName>
</protein>
<evidence type="ECO:0000313" key="3">
    <source>
        <dbReference type="Proteomes" id="UP001596512"/>
    </source>
</evidence>
<dbReference type="SUPFAM" id="SSF51735">
    <property type="entry name" value="NAD(P)-binding Rossmann-fold domains"/>
    <property type="match status" value="1"/>
</dbReference>
<dbReference type="Pfam" id="PF01370">
    <property type="entry name" value="Epimerase"/>
    <property type="match status" value="1"/>
</dbReference>
<evidence type="ECO:0000313" key="2">
    <source>
        <dbReference type="EMBL" id="MFC7618138.1"/>
    </source>
</evidence>
<comment type="caution">
    <text evidence="2">The sequence shown here is derived from an EMBL/GenBank/DDBJ whole genome shotgun (WGS) entry which is preliminary data.</text>
</comment>
<dbReference type="Proteomes" id="UP001596512">
    <property type="component" value="Unassembled WGS sequence"/>
</dbReference>
<dbReference type="PANTHER" id="PTHR43245">
    <property type="entry name" value="BIFUNCTIONAL POLYMYXIN RESISTANCE PROTEIN ARNA"/>
    <property type="match status" value="1"/>
</dbReference>
<dbReference type="InterPro" id="IPR050177">
    <property type="entry name" value="Lipid_A_modif_metabolic_enz"/>
</dbReference>
<accession>A0ABW2U071</accession>
<dbReference type="Gene3D" id="3.40.50.720">
    <property type="entry name" value="NAD(P)-binding Rossmann-like Domain"/>
    <property type="match status" value="1"/>
</dbReference>
<proteinExistence type="predicted"/>
<organism evidence="2 3">
    <name type="scientific">Actinokineospora soli</name>
    <dbReference type="NCBI Taxonomy" id="1048753"/>
    <lineage>
        <taxon>Bacteria</taxon>
        <taxon>Bacillati</taxon>
        <taxon>Actinomycetota</taxon>
        <taxon>Actinomycetes</taxon>
        <taxon>Pseudonocardiales</taxon>
        <taxon>Pseudonocardiaceae</taxon>
        <taxon>Actinokineospora</taxon>
    </lineage>
</organism>
<feature type="domain" description="NAD-dependent epimerase/dehydratase" evidence="1">
    <location>
        <begin position="12"/>
        <end position="252"/>
    </location>
</feature>
<dbReference type="InterPro" id="IPR036291">
    <property type="entry name" value="NAD(P)-bd_dom_sf"/>
</dbReference>
<evidence type="ECO:0000259" key="1">
    <source>
        <dbReference type="Pfam" id="PF01370"/>
    </source>
</evidence>
<gene>
    <name evidence="2" type="ORF">ACFQV2_36875</name>
</gene>
<reference evidence="3" key="1">
    <citation type="journal article" date="2019" name="Int. J. Syst. Evol. Microbiol.">
        <title>The Global Catalogue of Microorganisms (GCM) 10K type strain sequencing project: providing services to taxonomists for standard genome sequencing and annotation.</title>
        <authorList>
            <consortium name="The Broad Institute Genomics Platform"/>
            <consortium name="The Broad Institute Genome Sequencing Center for Infectious Disease"/>
            <person name="Wu L."/>
            <person name="Ma J."/>
        </authorList>
    </citation>
    <scope>NUCLEOTIDE SEQUENCE [LARGE SCALE GENOMIC DNA]</scope>
    <source>
        <strain evidence="3">JCM 17695</strain>
    </source>
</reference>
<name>A0ABW2U071_9PSEU</name>
<sequence length="326" mass="35311">MSYGQPIEGQRALVTGGAGTIGSAVVDRLVAAGAAEVVVLDNFVRGRRANLAAAAEAAGDRLRVVEGDINDRALVGELTAGMDLVFHLAAIRITQCAEEPRLALECLVDGTFTVIEAAAEHGVKKVVASSSASVYGLAEEFPTTERHHPYNNDTFYGAAKAFNEGMLRSFKAMKDLDYVALRYFNVYGPRMDVHGLYTEVLIRWMERIADGKAPLIFGDGVQTMDFVHVHDIARANLLAARADVTDTVYNIASSEETSLLGLAQALLAAMDSDLPVEHGPERKVNGVTRRLADISAADRELGWRPEIKMADGLRDLVAWWRAEKVG</sequence>
<dbReference type="Gene3D" id="3.90.25.10">
    <property type="entry name" value="UDP-galactose 4-epimerase, domain 1"/>
    <property type="match status" value="1"/>
</dbReference>